<protein>
    <recommendedName>
        <fullName evidence="3">Transposase</fullName>
    </recommendedName>
</protein>
<evidence type="ECO:0000313" key="1">
    <source>
        <dbReference type="EMBL" id="PWB95307.1"/>
    </source>
</evidence>
<organism evidence="1 2">
    <name type="scientific">Methylosinus sporium</name>
    <dbReference type="NCBI Taxonomy" id="428"/>
    <lineage>
        <taxon>Bacteria</taxon>
        <taxon>Pseudomonadati</taxon>
        <taxon>Pseudomonadota</taxon>
        <taxon>Alphaproteobacteria</taxon>
        <taxon>Hyphomicrobiales</taxon>
        <taxon>Methylocystaceae</taxon>
        <taxon>Methylosinus</taxon>
    </lineage>
</organism>
<gene>
    <name evidence="1" type="ORF">C5689_03995</name>
</gene>
<proteinExistence type="predicted"/>
<evidence type="ECO:0000313" key="2">
    <source>
        <dbReference type="Proteomes" id="UP000245137"/>
    </source>
</evidence>
<reference evidence="1 2" key="1">
    <citation type="journal article" date="2018" name="Appl. Microbiol. Biotechnol.">
        <title>Co-cultivation of the strictly anaerobic methanogen Methanosarcina barkeri with aerobic methanotrophs in an oxygen-limited membrane bioreactor.</title>
        <authorList>
            <person name="In 't Zandt M.H."/>
            <person name="van den Bosch T.J.M."/>
            <person name="Rijkers R."/>
            <person name="van Kessel M.A.H.J."/>
            <person name="Jetten M.S.M."/>
            <person name="Welte C.U."/>
        </authorList>
    </citation>
    <scope>NUCLEOTIDE SEQUENCE [LARGE SCALE GENOMIC DNA]</scope>
    <source>
        <strain evidence="1 2">DSM 17706</strain>
    </source>
</reference>
<dbReference type="Proteomes" id="UP000245137">
    <property type="component" value="Unassembled WGS sequence"/>
</dbReference>
<comment type="caution">
    <text evidence="1">The sequence shown here is derived from an EMBL/GenBank/DDBJ whole genome shotgun (WGS) entry which is preliminary data.</text>
</comment>
<keyword evidence="2" id="KW-1185">Reference proteome</keyword>
<name>A0A2U1SUL9_METSR</name>
<evidence type="ECO:0008006" key="3">
    <source>
        <dbReference type="Google" id="ProtNLM"/>
    </source>
</evidence>
<dbReference type="AlphaFoldDB" id="A0A2U1SUL9"/>
<sequence>MIAFAKTARLLASVGAAEWRQICLASSRSDERRRTDRKPTFLWALRQRQLQQAVLLDLSRALPHHGSRQDDARAVDANPVS</sequence>
<dbReference type="EMBL" id="PUIV01000003">
    <property type="protein sequence ID" value="PWB95307.1"/>
    <property type="molecule type" value="Genomic_DNA"/>
</dbReference>
<accession>A0A2U1SUL9</accession>